<dbReference type="EMBL" id="VLTO01000174">
    <property type="protein sequence ID" value="KAA0159507.1"/>
    <property type="molecule type" value="Genomic_DNA"/>
</dbReference>
<evidence type="ECO:0000256" key="2">
    <source>
        <dbReference type="SAM" id="Phobius"/>
    </source>
</evidence>
<dbReference type="SUPFAM" id="SSF81296">
    <property type="entry name" value="E set domains"/>
    <property type="match status" value="4"/>
</dbReference>
<dbReference type="PANTHER" id="PTHR11319">
    <property type="entry name" value="G PROTEIN-COUPLED RECEPTOR-RELATED"/>
    <property type="match status" value="1"/>
</dbReference>
<feature type="transmembrane region" description="Helical" evidence="2">
    <location>
        <begin position="1462"/>
        <end position="1479"/>
    </location>
</feature>
<dbReference type="InterPro" id="IPR014756">
    <property type="entry name" value="Ig_E-set"/>
</dbReference>
<feature type="region of interest" description="Disordered" evidence="1">
    <location>
        <begin position="550"/>
        <end position="581"/>
    </location>
</feature>
<feature type="transmembrane region" description="Helical" evidence="2">
    <location>
        <begin position="1303"/>
        <end position="1321"/>
    </location>
</feature>
<proteinExistence type="predicted"/>
<accession>A0A5A8D4J5</accession>
<evidence type="ECO:0000259" key="3">
    <source>
        <dbReference type="SMART" id="SM00429"/>
    </source>
</evidence>
<dbReference type="OrthoDB" id="189446at2759"/>
<gene>
    <name evidence="4" type="ORF">FNF27_08309</name>
</gene>
<evidence type="ECO:0000313" key="4">
    <source>
        <dbReference type="EMBL" id="KAA0159507.1"/>
    </source>
</evidence>
<organism evidence="4 5">
    <name type="scientific">Cafeteria roenbergensis</name>
    <name type="common">Marine flagellate</name>
    <dbReference type="NCBI Taxonomy" id="33653"/>
    <lineage>
        <taxon>Eukaryota</taxon>
        <taxon>Sar</taxon>
        <taxon>Stramenopiles</taxon>
        <taxon>Bigyra</taxon>
        <taxon>Opalozoa</taxon>
        <taxon>Bicosoecida</taxon>
        <taxon>Cafeteriaceae</taxon>
        <taxon>Cafeteria</taxon>
    </lineage>
</organism>
<dbReference type="CDD" id="cd00603">
    <property type="entry name" value="IPT_PCSR"/>
    <property type="match status" value="4"/>
</dbReference>
<dbReference type="Gene3D" id="2.60.40.10">
    <property type="entry name" value="Immunoglobulins"/>
    <property type="match status" value="4"/>
</dbReference>
<dbReference type="InterPro" id="IPR013783">
    <property type="entry name" value="Ig-like_fold"/>
</dbReference>
<protein>
    <recommendedName>
        <fullName evidence="3">IPT/TIG domain-containing protein</fullName>
    </recommendedName>
</protein>
<name>A0A5A8D4J5_CAFRO</name>
<dbReference type="Pfam" id="PF01833">
    <property type="entry name" value="TIG"/>
    <property type="match status" value="4"/>
</dbReference>
<keyword evidence="2" id="KW-0812">Transmembrane</keyword>
<reference evidence="4 5" key="1">
    <citation type="submission" date="2019-07" db="EMBL/GenBank/DDBJ databases">
        <title>Genomes of Cafeteria roenbergensis.</title>
        <authorList>
            <person name="Fischer M.G."/>
            <person name="Hackl T."/>
            <person name="Roman M."/>
        </authorList>
    </citation>
    <scope>NUCLEOTIDE SEQUENCE [LARGE SCALE GENOMIC DNA]</scope>
    <source>
        <strain evidence="4 5">E4-10P</strain>
    </source>
</reference>
<feature type="compositionally biased region" description="Low complexity" evidence="1">
    <location>
        <begin position="569"/>
        <end position="581"/>
    </location>
</feature>
<dbReference type="InterPro" id="IPR002909">
    <property type="entry name" value="IPT_dom"/>
</dbReference>
<dbReference type="PANTHER" id="PTHR11319:SF35">
    <property type="entry name" value="OUTER MEMBRANE PROTEIN PMPC-RELATED"/>
    <property type="match status" value="1"/>
</dbReference>
<feature type="transmembrane region" description="Helical" evidence="2">
    <location>
        <begin position="1204"/>
        <end position="1223"/>
    </location>
</feature>
<feature type="domain" description="IPT/TIG" evidence="3">
    <location>
        <begin position="867"/>
        <end position="972"/>
    </location>
</feature>
<feature type="transmembrane region" description="Helical" evidence="2">
    <location>
        <begin position="1263"/>
        <end position="1283"/>
    </location>
</feature>
<evidence type="ECO:0000313" key="5">
    <source>
        <dbReference type="Proteomes" id="UP000322899"/>
    </source>
</evidence>
<dbReference type="SMART" id="SM00429">
    <property type="entry name" value="IPT"/>
    <property type="match status" value="3"/>
</dbReference>
<keyword evidence="2" id="KW-1133">Transmembrane helix</keyword>
<feature type="compositionally biased region" description="Basic residues" evidence="1">
    <location>
        <begin position="555"/>
        <end position="568"/>
    </location>
</feature>
<keyword evidence="2" id="KW-0472">Membrane</keyword>
<evidence type="ECO:0000256" key="1">
    <source>
        <dbReference type="SAM" id="MobiDB-lite"/>
    </source>
</evidence>
<comment type="caution">
    <text evidence="4">The sequence shown here is derived from an EMBL/GenBank/DDBJ whole genome shotgun (WGS) entry which is preliminary data.</text>
</comment>
<feature type="domain" description="IPT/TIG" evidence="3">
    <location>
        <begin position="973"/>
        <end position="1053"/>
    </location>
</feature>
<feature type="domain" description="IPT/TIG" evidence="3">
    <location>
        <begin position="686"/>
        <end position="770"/>
    </location>
</feature>
<feature type="transmembrane region" description="Helical" evidence="2">
    <location>
        <begin position="1360"/>
        <end position="1383"/>
    </location>
</feature>
<sequence length="1580" mass="171186">MLAGTYQLVLATQGGDEVTLFGDNFGPIGTAPIVAEYHHDLALAVLPDGFAPYRGVACQVALDADGNVIAGLAPLAMYGRDGPSWPAYHARDCRVTVPHEQVVCITTEGTGRELVWELEIGAQRTARMLDMPTNYHPPVVSFYRGPGATDADTAGQEVVFIEGRNFGGLATVVQNATYGKGSAEFSAQDCSVVTAHTLIQCTTDVGAGEDLTWSIIVDEQASVSPTTDYHPPEITGFAGPAAADASTNGGQEIVIQGNYFSVGKYLQSVTYGPTGSEFAAHGCHVSVPHKEIRCQTVPGTGRVLRWVVTVKGQASPLSSVSTSYARPVINATTPGNSATNGGVLVRVTGQDFGVKWPLSELSVLLNAGGHATPAKADGSHYVDFEVPEGFGASRELLLLVDGVPSAVVPFRYDAPFITNIAPDRQQVETGLLRVFVEGESFCSGSQGCGSIKVDGVPVAPESWTHGQIMFIIPDPANADRELACSVEVDGVSSNVFYFKKPVPNFNALEGQGEWEDMKTVGGEEFFVAGVSDIDTVTDLTQIQVTFGDSFACPSTRRRPPPRRRRGTARRPSAASRRPAWAPACPCSSACQAGRSRASELTFSYSPPRIDSVVARDLDPDTNKIHSFVDAAENEEGGIPTAGAVAVVRGEGFGRPEFDSQRQFTLTSAYTGQSSRLSGSPMVRYRRPSVASIGPGAPQAPTLGGQVVVIRGKDLGPTRPVVHLGPYNCTVLSSSMTAVECRTSHGQGVSLPVAVAVRDQTSDDGVRYSYNRPVVQAVVPAHGPTSGRTRPTISADRMTEIPGERLVVTVVGADLGTSGAVELRPSEALLDAGVGMVIAVPAEDASREAVTFSYDPPVVDGVSRADKDPAACQDRERVYLVNLPGGATREASRYVPAECFDTRGGYALLVEGESFGRSGAFVSIGGRECRVVSQTHNRITCEAPQGFGDRLGVHVSIGNRRNAPSAGAVFAYDPPIVTSLMPNTPDALGERVVIRGKNFGWEPTAVAITVNDIPCEGAEWLNDGSLQCSPATDVVGPKNVTILVANRTEPFVLYDFEEMFITECKAPLYYGLRGEECLKCSVDALGANCSDGDEQMYDLVVSLPGWWRFNYTTPHPACHEKRQAREECPAFAPCEPKWACLGANLCSEGYTSERCSQCVQGKYYRINGECEKCPDQPWLIFVLFFLAAAVLSFAAWMLNARQVNIAFVAIGVDYFQVLALFARARVRWPNILKGLFRWLSAFNLNIELAAPECAIPEVTFSLKWFLVMALPVTAAGLLLSVFGASYAYKTFIKRVAAKDRSSHAHALVSVFIVMMYVGYLTLTRMTLDVFNCSPTDPPDGNLYMSGMTDVVCFESDVHLTLFPFGLVAMVVYVAAYPLLSLLVLRRNKLIVKRDQVCRALAARDPRYKTREYMTEEVWLFRRKYNRLYYLFRPGKATYWIALILLRKFLIAFTALMFRSTPSYQLAFSLLVMFGAYALQVRNLPYMSPSDYDRTVRHHLLQAGIADTLHTRSDHWRIREEMTAVEEAYNPGGSRTGTWRDAALGAAVADLEEDKATNVSFAMFLVDYNAVESVLLACAACW</sequence>
<feature type="transmembrane region" description="Helical" evidence="2">
    <location>
        <begin position="1435"/>
        <end position="1456"/>
    </location>
</feature>
<dbReference type="Proteomes" id="UP000322899">
    <property type="component" value="Unassembled WGS sequence"/>
</dbReference>
<feature type="transmembrane region" description="Helical" evidence="2">
    <location>
        <begin position="1177"/>
        <end position="1197"/>
    </location>
</feature>